<dbReference type="InterPro" id="IPR000192">
    <property type="entry name" value="Aminotrans_V_dom"/>
</dbReference>
<keyword evidence="5" id="KW-0408">Iron</keyword>
<comment type="catalytic activity">
    <reaction evidence="7">
        <text>(sulfur carrier)-H + L-cysteine = (sulfur carrier)-SH + L-alanine</text>
        <dbReference type="Rhea" id="RHEA:43892"/>
        <dbReference type="Rhea" id="RHEA-COMP:14737"/>
        <dbReference type="Rhea" id="RHEA-COMP:14739"/>
        <dbReference type="ChEBI" id="CHEBI:29917"/>
        <dbReference type="ChEBI" id="CHEBI:35235"/>
        <dbReference type="ChEBI" id="CHEBI:57972"/>
        <dbReference type="ChEBI" id="CHEBI:64428"/>
        <dbReference type="EC" id="2.8.1.7"/>
    </reaction>
</comment>
<keyword evidence="3" id="KW-0479">Metal-binding</keyword>
<dbReference type="GO" id="GO:0008483">
    <property type="term" value="F:transaminase activity"/>
    <property type="evidence" value="ECO:0007669"/>
    <property type="project" value="UniProtKB-KW"/>
</dbReference>
<gene>
    <name evidence="10" type="ORF">E6K80_07435</name>
</gene>
<keyword evidence="10" id="KW-0032">Aminotransferase</keyword>
<dbReference type="Gene3D" id="3.40.640.10">
    <property type="entry name" value="Type I PLP-dependent aspartate aminotransferase-like (Major domain)"/>
    <property type="match status" value="1"/>
</dbReference>
<evidence type="ECO:0000256" key="4">
    <source>
        <dbReference type="ARBA" id="ARBA00022898"/>
    </source>
</evidence>
<dbReference type="InterPro" id="IPR015421">
    <property type="entry name" value="PyrdxlP-dep_Trfase_major"/>
</dbReference>
<dbReference type="Pfam" id="PF00266">
    <property type="entry name" value="Aminotran_5"/>
    <property type="match status" value="1"/>
</dbReference>
<dbReference type="GO" id="GO:0031071">
    <property type="term" value="F:cysteine desulfurase activity"/>
    <property type="evidence" value="ECO:0007669"/>
    <property type="project" value="UniProtKB-EC"/>
</dbReference>
<dbReference type="InterPro" id="IPR015424">
    <property type="entry name" value="PyrdxlP-dep_Trfase"/>
</dbReference>
<proteinExistence type="inferred from homology"/>
<dbReference type="GO" id="GO:0046872">
    <property type="term" value="F:metal ion binding"/>
    <property type="evidence" value="ECO:0007669"/>
    <property type="project" value="UniProtKB-KW"/>
</dbReference>
<accession>A0A538U4Z7</accession>
<evidence type="ECO:0000256" key="2">
    <source>
        <dbReference type="ARBA" id="ARBA00006490"/>
    </source>
</evidence>
<evidence type="ECO:0000256" key="3">
    <source>
        <dbReference type="ARBA" id="ARBA00022723"/>
    </source>
</evidence>
<dbReference type="InterPro" id="IPR020578">
    <property type="entry name" value="Aminotrans_V_PyrdxlP_BS"/>
</dbReference>
<dbReference type="PANTHER" id="PTHR11601">
    <property type="entry name" value="CYSTEINE DESULFURYLASE FAMILY MEMBER"/>
    <property type="match status" value="1"/>
</dbReference>
<comment type="caution">
    <text evidence="10">The sequence shown here is derived from an EMBL/GenBank/DDBJ whole genome shotgun (WGS) entry which is preliminary data.</text>
</comment>
<dbReference type="AlphaFoldDB" id="A0A538U4Z7"/>
<sequence length="122" mass="12828">MLEAARHLESRGFGLTLVPVTPGGLVDPERLAAALGDDVALVSVQWVNNEVGTVQPVRAIAERVHACGARFHCDAVQAAGKLAIDVGSAEVDLLSLAAHKLHGPQGAAALYVRRRLRLVPLV</sequence>
<evidence type="ECO:0000256" key="1">
    <source>
        <dbReference type="ARBA" id="ARBA00001933"/>
    </source>
</evidence>
<organism evidence="10 11">
    <name type="scientific">Eiseniibacteriota bacterium</name>
    <dbReference type="NCBI Taxonomy" id="2212470"/>
    <lineage>
        <taxon>Bacteria</taxon>
        <taxon>Candidatus Eiseniibacteriota</taxon>
    </lineage>
</organism>
<evidence type="ECO:0000256" key="6">
    <source>
        <dbReference type="ARBA" id="ARBA00023014"/>
    </source>
</evidence>
<evidence type="ECO:0000313" key="11">
    <source>
        <dbReference type="Proteomes" id="UP000319836"/>
    </source>
</evidence>
<dbReference type="EMBL" id="VBPA01000178">
    <property type="protein sequence ID" value="TMQ70789.1"/>
    <property type="molecule type" value="Genomic_DNA"/>
</dbReference>
<protein>
    <submittedName>
        <fullName evidence="10">Aminotransferase class V-fold PLP-dependent enzyme</fullName>
    </submittedName>
</protein>
<evidence type="ECO:0000256" key="5">
    <source>
        <dbReference type="ARBA" id="ARBA00023004"/>
    </source>
</evidence>
<dbReference type="GO" id="GO:0051536">
    <property type="term" value="F:iron-sulfur cluster binding"/>
    <property type="evidence" value="ECO:0007669"/>
    <property type="project" value="UniProtKB-KW"/>
</dbReference>
<evidence type="ECO:0000259" key="9">
    <source>
        <dbReference type="Pfam" id="PF00266"/>
    </source>
</evidence>
<dbReference type="SUPFAM" id="SSF53383">
    <property type="entry name" value="PLP-dependent transferases"/>
    <property type="match status" value="1"/>
</dbReference>
<feature type="domain" description="Aminotransferase class V" evidence="9">
    <location>
        <begin position="4"/>
        <end position="116"/>
    </location>
</feature>
<evidence type="ECO:0000256" key="7">
    <source>
        <dbReference type="ARBA" id="ARBA00050776"/>
    </source>
</evidence>
<name>A0A538U4Z7_UNCEI</name>
<keyword evidence="10" id="KW-0808">Transferase</keyword>
<keyword evidence="6" id="KW-0411">Iron-sulfur</keyword>
<reference evidence="10 11" key="1">
    <citation type="journal article" date="2019" name="Nat. Microbiol.">
        <title>Mediterranean grassland soil C-N compound turnover is dependent on rainfall and depth, and is mediated by genomically divergent microorganisms.</title>
        <authorList>
            <person name="Diamond S."/>
            <person name="Andeer P.F."/>
            <person name="Li Z."/>
            <person name="Crits-Christoph A."/>
            <person name="Burstein D."/>
            <person name="Anantharaman K."/>
            <person name="Lane K.R."/>
            <person name="Thomas B.C."/>
            <person name="Pan C."/>
            <person name="Northen T.R."/>
            <person name="Banfield J.F."/>
        </authorList>
    </citation>
    <scope>NUCLEOTIDE SEQUENCE [LARGE SCALE GENOMIC DNA]</scope>
    <source>
        <strain evidence="10">WS_10</strain>
    </source>
</reference>
<evidence type="ECO:0000256" key="8">
    <source>
        <dbReference type="RuleBase" id="RU004504"/>
    </source>
</evidence>
<dbReference type="Proteomes" id="UP000319836">
    <property type="component" value="Unassembled WGS sequence"/>
</dbReference>
<feature type="non-terminal residue" evidence="10">
    <location>
        <position position="122"/>
    </location>
</feature>
<comment type="cofactor">
    <cofactor evidence="1 8">
        <name>pyridoxal 5'-phosphate</name>
        <dbReference type="ChEBI" id="CHEBI:597326"/>
    </cofactor>
</comment>
<keyword evidence="4" id="KW-0663">Pyridoxal phosphate</keyword>
<dbReference type="PANTHER" id="PTHR11601:SF34">
    <property type="entry name" value="CYSTEINE DESULFURASE"/>
    <property type="match status" value="1"/>
</dbReference>
<evidence type="ECO:0000313" key="10">
    <source>
        <dbReference type="EMBL" id="TMQ70789.1"/>
    </source>
</evidence>
<comment type="similarity">
    <text evidence="2">Belongs to the class-V pyridoxal-phosphate-dependent aminotransferase family. NifS/IscS subfamily.</text>
</comment>
<dbReference type="PROSITE" id="PS00595">
    <property type="entry name" value="AA_TRANSFER_CLASS_5"/>
    <property type="match status" value="1"/>
</dbReference>